<evidence type="ECO:0000313" key="4">
    <source>
        <dbReference type="Proteomes" id="UP000500843"/>
    </source>
</evidence>
<feature type="transmembrane region" description="Helical" evidence="1">
    <location>
        <begin position="6"/>
        <end position="26"/>
    </location>
</feature>
<dbReference type="EMBL" id="CP054011">
    <property type="protein sequence ID" value="QKH89770.1"/>
    <property type="molecule type" value="Genomic_DNA"/>
</dbReference>
<keyword evidence="1" id="KW-1133">Transmembrane helix</keyword>
<evidence type="ECO:0000313" key="3">
    <source>
        <dbReference type="EMBL" id="QKH89770.1"/>
    </source>
</evidence>
<dbReference type="InterPro" id="IPR058501">
    <property type="entry name" value="DUF8188"/>
</dbReference>
<accession>A0A7D4GE17</accession>
<protein>
    <recommendedName>
        <fullName evidence="2">DUF8188 domain-containing protein</fullName>
    </recommendedName>
</protein>
<dbReference type="RefSeq" id="WP_004358725.1">
    <property type="nucleotide sequence ID" value="NZ_CP054011.1"/>
</dbReference>
<sequence length="192" mass="22576">MKTNKYHLIGTMAAFAIFPVITFLFFRGNGDAYGYADKYIADSKIVKITIPEDNDVLYDSFVTEFSRRSKHQSFVQMVFYSKEYKKYVSVYSFSGIEMDGFSDIGENRVLMDFQGGDTYLFYANKQQWNDKQYGTKEMPMPLFYKDSLDPDYDDSDKLFGVINPDILRQYVELYLTHILPSDEFDRLYKDKD</sequence>
<reference evidence="3 4" key="1">
    <citation type="submission" date="2020-05" db="EMBL/GenBank/DDBJ databases">
        <title>FDA dAtabase for Regulatory Grade micrObial Sequences (FDA-ARGOS): Supporting development and validation of Infectious Disease Dx tests.</title>
        <authorList>
            <person name="Moreno J."/>
            <person name="Tallon L."/>
            <person name="Sadzewicz L."/>
            <person name="Zhao X."/>
            <person name="Vavikolanu K."/>
            <person name="Mehta A."/>
            <person name="Aluvathingal J."/>
            <person name="Nadendla S."/>
            <person name="Myers T."/>
            <person name="Yan Y."/>
            <person name="Sichtig H."/>
        </authorList>
    </citation>
    <scope>NUCLEOTIDE SEQUENCE [LARGE SCALE GENOMIC DNA]</scope>
    <source>
        <strain evidence="3 4">FDAARGOS_760</strain>
    </source>
</reference>
<keyword evidence="1" id="KW-0472">Membrane</keyword>
<dbReference type="Pfam" id="PF26603">
    <property type="entry name" value="DUF8188"/>
    <property type="match status" value="1"/>
</dbReference>
<evidence type="ECO:0000259" key="2">
    <source>
        <dbReference type="Pfam" id="PF26603"/>
    </source>
</evidence>
<evidence type="ECO:0000256" key="1">
    <source>
        <dbReference type="SAM" id="Phobius"/>
    </source>
</evidence>
<dbReference type="Proteomes" id="UP000500843">
    <property type="component" value="Chromosome 2"/>
</dbReference>
<proteinExistence type="predicted"/>
<organism evidence="3 4">
    <name type="scientific">Prevotella melaninogenica</name>
    <dbReference type="NCBI Taxonomy" id="28132"/>
    <lineage>
        <taxon>Bacteria</taxon>
        <taxon>Pseudomonadati</taxon>
        <taxon>Bacteroidota</taxon>
        <taxon>Bacteroidia</taxon>
        <taxon>Bacteroidales</taxon>
        <taxon>Prevotellaceae</taxon>
        <taxon>Prevotella</taxon>
    </lineage>
</organism>
<dbReference type="AlphaFoldDB" id="A0A7D4GE17"/>
<keyword evidence="1" id="KW-0812">Transmembrane</keyword>
<feature type="domain" description="DUF8188" evidence="2">
    <location>
        <begin position="31"/>
        <end position="188"/>
    </location>
</feature>
<gene>
    <name evidence="3" type="ORF">FIU21_12920</name>
</gene>
<name>A0A7D4GE17_9BACT</name>